<dbReference type="InterPro" id="IPR010730">
    <property type="entry name" value="HET"/>
</dbReference>
<feature type="domain" description="Heterokaryon incompatibility" evidence="1">
    <location>
        <begin position="25"/>
        <end position="122"/>
    </location>
</feature>
<gene>
    <name evidence="2 4" type="ORF">BDZ99DRAFT_550676</name>
</gene>
<reference evidence="4" key="2">
    <citation type="submission" date="2020-04" db="EMBL/GenBank/DDBJ databases">
        <authorList>
            <consortium name="NCBI Genome Project"/>
        </authorList>
    </citation>
    <scope>NUCLEOTIDE SEQUENCE</scope>
    <source>
        <strain evidence="4">CBS 304.34</strain>
    </source>
</reference>
<evidence type="ECO:0000313" key="4">
    <source>
        <dbReference type="RefSeq" id="XP_033569726.1"/>
    </source>
</evidence>
<protein>
    <submittedName>
        <fullName evidence="2 4">Heterokaryon incompatibility</fullName>
    </submittedName>
</protein>
<organism evidence="2">
    <name type="scientific">Mytilinidion resinicola</name>
    <dbReference type="NCBI Taxonomy" id="574789"/>
    <lineage>
        <taxon>Eukaryota</taxon>
        <taxon>Fungi</taxon>
        <taxon>Dikarya</taxon>
        <taxon>Ascomycota</taxon>
        <taxon>Pezizomycotina</taxon>
        <taxon>Dothideomycetes</taxon>
        <taxon>Pleosporomycetidae</taxon>
        <taxon>Mytilinidiales</taxon>
        <taxon>Mytilinidiaceae</taxon>
        <taxon>Mytilinidion</taxon>
    </lineage>
</organism>
<evidence type="ECO:0000313" key="2">
    <source>
        <dbReference type="EMBL" id="KAF2802762.1"/>
    </source>
</evidence>
<dbReference type="RefSeq" id="XP_033569726.1">
    <property type="nucleotide sequence ID" value="XM_033726991.1"/>
</dbReference>
<dbReference type="Pfam" id="PF06985">
    <property type="entry name" value="HET"/>
    <property type="match status" value="1"/>
</dbReference>
<dbReference type="EMBL" id="MU003721">
    <property type="protein sequence ID" value="KAF2802762.1"/>
    <property type="molecule type" value="Genomic_DNA"/>
</dbReference>
<accession>A0A6A6Y1V9</accession>
<dbReference type="OrthoDB" id="674604at2759"/>
<dbReference type="AlphaFoldDB" id="A0A6A6Y1V9"/>
<dbReference type="PANTHER" id="PTHR10622">
    <property type="entry name" value="HET DOMAIN-CONTAINING PROTEIN"/>
    <property type="match status" value="1"/>
</dbReference>
<dbReference type="Proteomes" id="UP000504636">
    <property type="component" value="Unplaced"/>
</dbReference>
<proteinExistence type="predicted"/>
<name>A0A6A6Y1V9_9PEZI</name>
<reference evidence="2 4" key="1">
    <citation type="journal article" date="2020" name="Stud. Mycol.">
        <title>101 Dothideomycetes genomes: a test case for predicting lifestyles and emergence of pathogens.</title>
        <authorList>
            <person name="Haridas S."/>
            <person name="Albert R."/>
            <person name="Binder M."/>
            <person name="Bloem J."/>
            <person name="Labutti K."/>
            <person name="Salamov A."/>
            <person name="Andreopoulos B."/>
            <person name="Baker S."/>
            <person name="Barry K."/>
            <person name="Bills G."/>
            <person name="Bluhm B."/>
            <person name="Cannon C."/>
            <person name="Castanera R."/>
            <person name="Culley D."/>
            <person name="Daum C."/>
            <person name="Ezra D."/>
            <person name="Gonzalez J."/>
            <person name="Henrissat B."/>
            <person name="Kuo A."/>
            <person name="Liang C."/>
            <person name="Lipzen A."/>
            <person name="Lutzoni F."/>
            <person name="Magnuson J."/>
            <person name="Mondo S."/>
            <person name="Nolan M."/>
            <person name="Ohm R."/>
            <person name="Pangilinan J."/>
            <person name="Park H.-J."/>
            <person name="Ramirez L."/>
            <person name="Alfaro M."/>
            <person name="Sun H."/>
            <person name="Tritt A."/>
            <person name="Yoshinaga Y."/>
            <person name="Zwiers L.-H."/>
            <person name="Turgeon B."/>
            <person name="Goodwin S."/>
            <person name="Spatafora J."/>
            <person name="Crous P."/>
            <person name="Grigoriev I."/>
        </authorList>
    </citation>
    <scope>NUCLEOTIDE SEQUENCE</scope>
    <source>
        <strain evidence="2 4">CBS 304.34</strain>
    </source>
</reference>
<evidence type="ECO:0000313" key="3">
    <source>
        <dbReference type="Proteomes" id="UP000504636"/>
    </source>
</evidence>
<dbReference type="GeneID" id="54467884"/>
<sequence>MRLLMLEPDGGLRLTDDLIRDIPPYAILSHTWGDDGDEVTFKDLMNDTGKSKAGYAKIKFCGEQARRHGLQYFWVDTCCIDKSNNTELAESINSMFRWYRDAAKCYVFLSDVSNFALDGRKALNQLPWESAFRESKWFTRGWTLQELIAPASVEFFSKEGTQLGDKKTLERQIHEVTGIPIQALQGTPLSHFSIDERMSWRAQRETKRKEDEAYSLLGLFDVSMPLIYGEEGKAHTSCRPVQAPSNHQS</sequence>
<evidence type="ECO:0000259" key="1">
    <source>
        <dbReference type="Pfam" id="PF06985"/>
    </source>
</evidence>
<reference evidence="4" key="3">
    <citation type="submission" date="2025-04" db="UniProtKB">
        <authorList>
            <consortium name="RefSeq"/>
        </authorList>
    </citation>
    <scope>IDENTIFICATION</scope>
    <source>
        <strain evidence="4">CBS 304.34</strain>
    </source>
</reference>
<keyword evidence="3" id="KW-1185">Reference proteome</keyword>
<dbReference type="PANTHER" id="PTHR10622:SF11">
    <property type="entry name" value="HET-DOMAIN-CONTAINING PROTEIN"/>
    <property type="match status" value="1"/>
</dbReference>